<dbReference type="SMART" id="SM00028">
    <property type="entry name" value="TPR"/>
    <property type="match status" value="2"/>
</dbReference>
<dbReference type="Pfam" id="PF00515">
    <property type="entry name" value="TPR_1"/>
    <property type="match status" value="1"/>
</dbReference>
<dbReference type="EMBL" id="LAJE02000398">
    <property type="protein sequence ID" value="OEO28145.1"/>
    <property type="molecule type" value="Genomic_DNA"/>
</dbReference>
<dbReference type="InterPro" id="IPR050498">
    <property type="entry name" value="Ycf3"/>
</dbReference>
<name>A0A1E5XHU1_9HYPH</name>
<keyword evidence="1" id="KW-0677">Repeat</keyword>
<feature type="repeat" description="TPR" evidence="3">
    <location>
        <begin position="105"/>
        <end position="138"/>
    </location>
</feature>
<feature type="signal peptide" evidence="4">
    <location>
        <begin position="1"/>
        <end position="27"/>
    </location>
</feature>
<dbReference type="Gene3D" id="1.25.40.10">
    <property type="entry name" value="Tetratricopeptide repeat domain"/>
    <property type="match status" value="1"/>
</dbReference>
<keyword evidence="4" id="KW-0732">Signal</keyword>
<keyword evidence="2 3" id="KW-0802">TPR repeat</keyword>
<dbReference type="SUPFAM" id="SSF48452">
    <property type="entry name" value="TPR-like"/>
    <property type="match status" value="1"/>
</dbReference>
<evidence type="ECO:0000256" key="3">
    <source>
        <dbReference type="PROSITE-ProRule" id="PRU00339"/>
    </source>
</evidence>
<evidence type="ECO:0000313" key="6">
    <source>
        <dbReference type="Proteomes" id="UP000095463"/>
    </source>
</evidence>
<organism evidence="5 6">
    <name type="scientific">Devosia insulae DS-56</name>
    <dbReference type="NCBI Taxonomy" id="1116389"/>
    <lineage>
        <taxon>Bacteria</taxon>
        <taxon>Pseudomonadati</taxon>
        <taxon>Pseudomonadota</taxon>
        <taxon>Alphaproteobacteria</taxon>
        <taxon>Hyphomicrobiales</taxon>
        <taxon>Devosiaceae</taxon>
        <taxon>Devosia</taxon>
    </lineage>
</organism>
<dbReference type="InterPro" id="IPR019734">
    <property type="entry name" value="TPR_rpt"/>
</dbReference>
<dbReference type="PANTHER" id="PTHR44858:SF1">
    <property type="entry name" value="UDP-N-ACETYLGLUCOSAMINE--PEPTIDE N-ACETYLGLUCOSAMINYLTRANSFERASE SPINDLY-RELATED"/>
    <property type="match status" value="1"/>
</dbReference>
<dbReference type="AlphaFoldDB" id="A0A1E5XHU1"/>
<evidence type="ECO:0000256" key="2">
    <source>
        <dbReference type="ARBA" id="ARBA00022803"/>
    </source>
</evidence>
<evidence type="ECO:0000256" key="1">
    <source>
        <dbReference type="ARBA" id="ARBA00022737"/>
    </source>
</evidence>
<evidence type="ECO:0000313" key="5">
    <source>
        <dbReference type="EMBL" id="OEO28145.1"/>
    </source>
</evidence>
<dbReference type="PROSITE" id="PS50005">
    <property type="entry name" value="TPR"/>
    <property type="match status" value="1"/>
</dbReference>
<proteinExistence type="predicted"/>
<comment type="caution">
    <text evidence="5">The sequence shown here is derived from an EMBL/GenBank/DDBJ whole genome shotgun (WGS) entry which is preliminary data.</text>
</comment>
<dbReference type="PANTHER" id="PTHR44858">
    <property type="entry name" value="TETRATRICOPEPTIDE REPEAT PROTEIN 6"/>
    <property type="match status" value="1"/>
</dbReference>
<reference evidence="5 6" key="1">
    <citation type="journal article" date="2015" name="Genome Announc.">
        <title>Genome Assemblies of Three Soil-Associated Devosia species: D. insulae, D. limi, and D. soli.</title>
        <authorList>
            <person name="Hassan Y.I."/>
            <person name="Lepp D."/>
            <person name="Zhou T."/>
        </authorList>
    </citation>
    <scope>NUCLEOTIDE SEQUENCE [LARGE SCALE GENOMIC DNA]</scope>
    <source>
        <strain evidence="5 6">DS-56</strain>
    </source>
</reference>
<dbReference type="Proteomes" id="UP000095463">
    <property type="component" value="Unassembled WGS sequence"/>
</dbReference>
<sequence length="188" mass="20662">MPRRLASILLRLLLGLMLLLASGVAFADDAADRAAIDKLFAQLRVAPDAETAQAIDAQIWTYWTTPSDPILAGRMREVLTARGMGDAAGALRLLDKLIADYPDYAEGWNQRATIYYMLGEFDASIADCEKVLAIEPRHFGALSGRALMYLQLGKRALALKDMAAALAVHPFLSERRLFPELGEPMTQI</sequence>
<keyword evidence="6" id="KW-1185">Reference proteome</keyword>
<feature type="chain" id="PRO_5009190135" evidence="4">
    <location>
        <begin position="28"/>
        <end position="188"/>
    </location>
</feature>
<dbReference type="InterPro" id="IPR011990">
    <property type="entry name" value="TPR-like_helical_dom_sf"/>
</dbReference>
<evidence type="ECO:0000256" key="4">
    <source>
        <dbReference type="SAM" id="SignalP"/>
    </source>
</evidence>
<protein>
    <submittedName>
        <fullName evidence="5">Uncharacterized protein</fullName>
    </submittedName>
</protein>
<gene>
    <name evidence="5" type="ORF">VW23_006265</name>
</gene>
<accession>A0A1E5XHU1</accession>